<gene>
    <name evidence="3 8" type="primary">grpE</name>
    <name evidence="8" type="ordered locus">trd_1639</name>
</gene>
<dbReference type="GO" id="GO:0051087">
    <property type="term" value="F:protein-folding chaperone binding"/>
    <property type="evidence" value="ECO:0007669"/>
    <property type="project" value="InterPro"/>
</dbReference>
<dbReference type="EMBL" id="CP001275">
    <property type="protein sequence ID" value="ACM05428.1"/>
    <property type="molecule type" value="Genomic_DNA"/>
</dbReference>
<evidence type="ECO:0000256" key="7">
    <source>
        <dbReference type="SAM" id="MobiDB-lite"/>
    </source>
</evidence>
<dbReference type="PANTHER" id="PTHR21237:SF23">
    <property type="entry name" value="GRPE PROTEIN HOMOLOG, MITOCHONDRIAL"/>
    <property type="match status" value="1"/>
</dbReference>
<evidence type="ECO:0000256" key="3">
    <source>
        <dbReference type="HAMAP-Rule" id="MF_01151"/>
    </source>
</evidence>
<dbReference type="Pfam" id="PF01025">
    <property type="entry name" value="GrpE"/>
    <property type="match status" value="1"/>
</dbReference>
<dbReference type="HAMAP" id="MF_01151">
    <property type="entry name" value="GrpE"/>
    <property type="match status" value="1"/>
</dbReference>
<dbReference type="InterPro" id="IPR013805">
    <property type="entry name" value="GrpE_CC"/>
</dbReference>
<proteinExistence type="inferred from homology"/>
<dbReference type="GO" id="GO:0042803">
    <property type="term" value="F:protein homodimerization activity"/>
    <property type="evidence" value="ECO:0007669"/>
    <property type="project" value="InterPro"/>
</dbReference>
<keyword evidence="6" id="KW-0175">Coiled coil</keyword>
<comment type="similarity">
    <text evidence="1 3 5">Belongs to the GrpE family.</text>
</comment>
<evidence type="ECO:0000313" key="9">
    <source>
        <dbReference type="Proteomes" id="UP000000447"/>
    </source>
</evidence>
<dbReference type="GO" id="GO:0006457">
    <property type="term" value="P:protein folding"/>
    <property type="evidence" value="ECO:0007669"/>
    <property type="project" value="InterPro"/>
</dbReference>
<accession>B9L0E6</accession>
<dbReference type="InterPro" id="IPR009012">
    <property type="entry name" value="GrpE_head"/>
</dbReference>
<dbReference type="STRING" id="309801.trd_1639"/>
<dbReference type="Proteomes" id="UP000000447">
    <property type="component" value="Chromosome"/>
</dbReference>
<dbReference type="Gene3D" id="3.90.20.20">
    <property type="match status" value="1"/>
</dbReference>
<dbReference type="GO" id="GO:0000774">
    <property type="term" value="F:adenyl-nucleotide exchange factor activity"/>
    <property type="evidence" value="ECO:0007669"/>
    <property type="project" value="InterPro"/>
</dbReference>
<dbReference type="eggNOG" id="COG0576">
    <property type="taxonomic scope" value="Bacteria"/>
</dbReference>
<reference evidence="8 9" key="1">
    <citation type="journal article" date="2009" name="PLoS ONE">
        <title>Complete genome sequence of the aerobic CO-oxidizing thermophile Thermomicrobium roseum.</title>
        <authorList>
            <person name="Wu D."/>
            <person name="Raymond J."/>
            <person name="Wu M."/>
            <person name="Chatterji S."/>
            <person name="Ren Q."/>
            <person name="Graham J.E."/>
            <person name="Bryant D.A."/>
            <person name="Robb F."/>
            <person name="Colman A."/>
            <person name="Tallon L.J."/>
            <person name="Badger J.H."/>
            <person name="Madupu R."/>
            <person name="Ward N.L."/>
            <person name="Eisen J.A."/>
        </authorList>
    </citation>
    <scope>NUCLEOTIDE SEQUENCE [LARGE SCALE GENOMIC DNA]</scope>
    <source>
        <strain evidence="9">ATCC 27502 / DSM 5159 / P-2</strain>
    </source>
</reference>
<keyword evidence="3 4" id="KW-0346">Stress response</keyword>
<protein>
    <recommendedName>
        <fullName evidence="3 4">Protein GrpE</fullName>
    </recommendedName>
    <alternativeName>
        <fullName evidence="3">HSP-70 cofactor</fullName>
    </alternativeName>
</protein>
<keyword evidence="2 3" id="KW-0143">Chaperone</keyword>
<dbReference type="HOGENOM" id="CLU_057217_5_2_0"/>
<feature type="coiled-coil region" evidence="6">
    <location>
        <begin position="48"/>
        <end position="89"/>
    </location>
</feature>
<evidence type="ECO:0000256" key="4">
    <source>
        <dbReference type="RuleBase" id="RU000639"/>
    </source>
</evidence>
<dbReference type="AlphaFoldDB" id="B9L0E6"/>
<dbReference type="Gene3D" id="2.30.22.10">
    <property type="entry name" value="Head domain of nucleotide exchange factor GrpE"/>
    <property type="match status" value="1"/>
</dbReference>
<feature type="region of interest" description="Disordered" evidence="7">
    <location>
        <begin position="1"/>
        <end position="44"/>
    </location>
</feature>
<evidence type="ECO:0000256" key="2">
    <source>
        <dbReference type="ARBA" id="ARBA00023186"/>
    </source>
</evidence>
<feature type="compositionally biased region" description="Low complexity" evidence="7">
    <location>
        <begin position="9"/>
        <end position="36"/>
    </location>
</feature>
<dbReference type="GO" id="GO:0051082">
    <property type="term" value="F:unfolded protein binding"/>
    <property type="evidence" value="ECO:0007669"/>
    <property type="project" value="TreeGrafter"/>
</dbReference>
<keyword evidence="3" id="KW-0963">Cytoplasm</keyword>
<sequence length="218" mass="24525">MDERHEPMEQAQASEPVAEAVAEPVPVASEVATPEEVQPPPLGPADEVEALRQEIEHLKQLSEEYLDQARRARAEFLNYKRRVEQELEEFKHLAHMELIAKLLPVLDDFHLAIAHLPPDVADSPWVQGLLLIERKLWSVLEAEGVQPIEAVGKPFSPEEHEAVAVSGEGPHHVVVEEIRRGYRLRGRVLRPALVRVERRASPPETPGETMTDGKRGEE</sequence>
<dbReference type="SUPFAM" id="SSF58014">
    <property type="entry name" value="Coiled-coil domain of nucleotide exchange factor GrpE"/>
    <property type="match status" value="1"/>
</dbReference>
<dbReference type="PANTHER" id="PTHR21237">
    <property type="entry name" value="GRPE PROTEIN"/>
    <property type="match status" value="1"/>
</dbReference>
<feature type="region of interest" description="Disordered" evidence="7">
    <location>
        <begin position="196"/>
        <end position="218"/>
    </location>
</feature>
<dbReference type="GO" id="GO:0005737">
    <property type="term" value="C:cytoplasm"/>
    <property type="evidence" value="ECO:0007669"/>
    <property type="project" value="UniProtKB-SubCell"/>
</dbReference>
<dbReference type="PROSITE" id="PS01071">
    <property type="entry name" value="GRPE"/>
    <property type="match status" value="1"/>
</dbReference>
<dbReference type="KEGG" id="tro:trd_1639"/>
<comment type="subcellular location">
    <subcellularLocation>
        <location evidence="3">Cytoplasm</location>
    </subcellularLocation>
</comment>
<comment type="function">
    <text evidence="3 4">Participates actively in the response to hyperosmotic and heat shock by preventing the aggregation of stress-denatured proteins, in association with DnaK and GrpE. It is the nucleotide exchange factor for DnaK and may function as a thermosensor. Unfolded proteins bind initially to DnaJ; upon interaction with the DnaJ-bound protein, DnaK hydrolyzes its bound ATP, resulting in the formation of a stable complex. GrpE releases ADP from DnaK; ATP binding to DnaK triggers the release of the substrate protein, thus completing the reaction cycle. Several rounds of ATP-dependent interactions between DnaJ, DnaK and GrpE are required for fully efficient folding.</text>
</comment>
<keyword evidence="9" id="KW-1185">Reference proteome</keyword>
<evidence type="ECO:0000256" key="6">
    <source>
        <dbReference type="SAM" id="Coils"/>
    </source>
</evidence>
<dbReference type="RefSeq" id="WP_015922584.1">
    <property type="nucleotide sequence ID" value="NC_011959.1"/>
</dbReference>
<dbReference type="SUPFAM" id="SSF51064">
    <property type="entry name" value="Head domain of nucleotide exchange factor GrpE"/>
    <property type="match status" value="1"/>
</dbReference>
<evidence type="ECO:0000256" key="5">
    <source>
        <dbReference type="RuleBase" id="RU004478"/>
    </source>
</evidence>
<dbReference type="CDD" id="cd00446">
    <property type="entry name" value="GrpE"/>
    <property type="match status" value="1"/>
</dbReference>
<evidence type="ECO:0000313" key="8">
    <source>
        <dbReference type="EMBL" id="ACM05428.1"/>
    </source>
</evidence>
<name>B9L0E6_THERP</name>
<evidence type="ECO:0000256" key="1">
    <source>
        <dbReference type="ARBA" id="ARBA00009054"/>
    </source>
</evidence>
<organism evidence="8 9">
    <name type="scientific">Thermomicrobium roseum (strain ATCC 27502 / DSM 5159 / P-2)</name>
    <dbReference type="NCBI Taxonomy" id="309801"/>
    <lineage>
        <taxon>Bacteria</taxon>
        <taxon>Pseudomonadati</taxon>
        <taxon>Thermomicrobiota</taxon>
        <taxon>Thermomicrobia</taxon>
        <taxon>Thermomicrobiales</taxon>
        <taxon>Thermomicrobiaceae</taxon>
        <taxon>Thermomicrobium</taxon>
    </lineage>
</organism>
<comment type="subunit">
    <text evidence="3">Homodimer.</text>
</comment>
<dbReference type="InterPro" id="IPR000740">
    <property type="entry name" value="GrpE"/>
</dbReference>
<dbReference type="PRINTS" id="PR00773">
    <property type="entry name" value="GRPEPROTEIN"/>
</dbReference>